<dbReference type="GO" id="GO:0015074">
    <property type="term" value="P:DNA integration"/>
    <property type="evidence" value="ECO:0007669"/>
    <property type="project" value="InterPro"/>
</dbReference>
<evidence type="ECO:0000256" key="1">
    <source>
        <dbReference type="SAM" id="MobiDB-lite"/>
    </source>
</evidence>
<dbReference type="InterPro" id="IPR050951">
    <property type="entry name" value="Retrovirus_Pol_polyprotein"/>
</dbReference>
<dbReference type="InterPro" id="IPR012337">
    <property type="entry name" value="RNaseH-like_sf"/>
</dbReference>
<dbReference type="GO" id="GO:0003676">
    <property type="term" value="F:nucleic acid binding"/>
    <property type="evidence" value="ECO:0007669"/>
    <property type="project" value="InterPro"/>
</dbReference>
<dbReference type="InterPro" id="IPR001584">
    <property type="entry name" value="Integrase_cat-core"/>
</dbReference>
<dbReference type="EMBL" id="BMAT01013026">
    <property type="protein sequence ID" value="GFS04143.1"/>
    <property type="molecule type" value="Genomic_DNA"/>
</dbReference>
<feature type="compositionally biased region" description="Acidic residues" evidence="1">
    <location>
        <begin position="183"/>
        <end position="196"/>
    </location>
</feature>
<dbReference type="InterPro" id="IPR036397">
    <property type="entry name" value="RNaseH_sf"/>
</dbReference>
<organism evidence="3 4">
    <name type="scientific">Elysia marginata</name>
    <dbReference type="NCBI Taxonomy" id="1093978"/>
    <lineage>
        <taxon>Eukaryota</taxon>
        <taxon>Metazoa</taxon>
        <taxon>Spiralia</taxon>
        <taxon>Lophotrochozoa</taxon>
        <taxon>Mollusca</taxon>
        <taxon>Gastropoda</taxon>
        <taxon>Heterobranchia</taxon>
        <taxon>Euthyneura</taxon>
        <taxon>Panpulmonata</taxon>
        <taxon>Sacoglossa</taxon>
        <taxon>Placobranchoidea</taxon>
        <taxon>Plakobranchidae</taxon>
        <taxon>Elysia</taxon>
    </lineage>
</organism>
<evidence type="ECO:0000313" key="3">
    <source>
        <dbReference type="EMBL" id="GFS04143.1"/>
    </source>
</evidence>
<dbReference type="Proteomes" id="UP000762676">
    <property type="component" value="Unassembled WGS sequence"/>
</dbReference>
<dbReference type="SUPFAM" id="SSF53098">
    <property type="entry name" value="Ribonuclease H-like"/>
    <property type="match status" value="1"/>
</dbReference>
<dbReference type="AlphaFoldDB" id="A0AAV4I122"/>
<reference evidence="3 4" key="1">
    <citation type="journal article" date="2021" name="Elife">
        <title>Chloroplast acquisition without the gene transfer in kleptoplastic sea slugs, Plakobranchus ocellatus.</title>
        <authorList>
            <person name="Maeda T."/>
            <person name="Takahashi S."/>
            <person name="Yoshida T."/>
            <person name="Shimamura S."/>
            <person name="Takaki Y."/>
            <person name="Nagai Y."/>
            <person name="Toyoda A."/>
            <person name="Suzuki Y."/>
            <person name="Arimoto A."/>
            <person name="Ishii H."/>
            <person name="Satoh N."/>
            <person name="Nishiyama T."/>
            <person name="Hasebe M."/>
            <person name="Maruyama T."/>
            <person name="Minagawa J."/>
            <person name="Obokata J."/>
            <person name="Shigenobu S."/>
        </authorList>
    </citation>
    <scope>NUCLEOTIDE SEQUENCE [LARGE SCALE GENOMIC DNA]</scope>
</reference>
<accession>A0AAV4I122</accession>
<dbReference type="PANTHER" id="PTHR37984:SF5">
    <property type="entry name" value="PROTEIN NYNRIN-LIKE"/>
    <property type="match status" value="1"/>
</dbReference>
<feature type="domain" description="Integrase catalytic" evidence="2">
    <location>
        <begin position="1"/>
        <end position="134"/>
    </location>
</feature>
<comment type="caution">
    <text evidence="3">The sequence shown here is derived from an EMBL/GenBank/DDBJ whole genome shotgun (WGS) entry which is preliminary data.</text>
</comment>
<protein>
    <submittedName>
        <fullName evidence="3">KRAB-A domain-containing protein 2</fullName>
    </submittedName>
</protein>
<sequence length="407" mass="44851">MTYVNHFTKFCVLRPLTTKRAEEVAKNLLDIFLTFGAPAILQSDNGREFVNAVISELSTLWPELKLVTGRPRHPQSQGAVERLNGVIQDKLVIWMQENKTKRWSVGLKFVQWQVNISRHEITGHSPFKVTFGQDPQVGLGSSVLPKNALCEITTEEELETFLAESETGTDTSVMKAVSATAERDEETATGTEDETGTDTTVIEAVSMTAEREEETATGTENETRTEDETGTDTAVTEAVSATAELEEEFETHIESFHDVRVTADKGQSKAADRMIYRGKHLLRPLFVGQCATLRIPHVDRGPSDPKNLLVVVLNEHDGLYTVGCREGILRAKFTAADLSAIDQVLIKPDEVPDMSLSLRTATAKASGGQGFVKCQCKTQCTSGRCSCKRQKMLCNSRCHPGITCKNL</sequence>
<keyword evidence="4" id="KW-1185">Reference proteome</keyword>
<dbReference type="PROSITE" id="PS50994">
    <property type="entry name" value="INTEGRASE"/>
    <property type="match status" value="1"/>
</dbReference>
<evidence type="ECO:0000313" key="4">
    <source>
        <dbReference type="Proteomes" id="UP000762676"/>
    </source>
</evidence>
<feature type="region of interest" description="Disordered" evidence="1">
    <location>
        <begin position="177"/>
        <end position="233"/>
    </location>
</feature>
<dbReference type="PANTHER" id="PTHR37984">
    <property type="entry name" value="PROTEIN CBG26694"/>
    <property type="match status" value="1"/>
</dbReference>
<dbReference type="Gene3D" id="3.30.420.10">
    <property type="entry name" value="Ribonuclease H-like superfamily/Ribonuclease H"/>
    <property type="match status" value="1"/>
</dbReference>
<evidence type="ECO:0000259" key="2">
    <source>
        <dbReference type="PROSITE" id="PS50994"/>
    </source>
</evidence>
<gene>
    <name evidence="3" type="ORF">ElyMa_006488000</name>
</gene>
<name>A0AAV4I122_9GAST</name>
<proteinExistence type="predicted"/>